<dbReference type="PANTHER" id="PTHR34409">
    <property type="entry name" value="SET DOMAIN-CONTAINING PROTEIN"/>
    <property type="match status" value="1"/>
</dbReference>
<feature type="domain" description="DUF6818" evidence="2">
    <location>
        <begin position="10"/>
        <end position="84"/>
    </location>
</feature>
<name>A0A8T1WAF6_9STRA</name>
<gene>
    <name evidence="3" type="ORF">PHYBOEH_007375</name>
</gene>
<dbReference type="Pfam" id="PF20681">
    <property type="entry name" value="DUF6818"/>
    <property type="match status" value="1"/>
</dbReference>
<evidence type="ECO:0000313" key="3">
    <source>
        <dbReference type="EMBL" id="KAG7389718.1"/>
    </source>
</evidence>
<feature type="region of interest" description="Disordered" evidence="1">
    <location>
        <begin position="82"/>
        <end position="143"/>
    </location>
</feature>
<proteinExistence type="predicted"/>
<organism evidence="3 4">
    <name type="scientific">Phytophthora boehmeriae</name>
    <dbReference type="NCBI Taxonomy" id="109152"/>
    <lineage>
        <taxon>Eukaryota</taxon>
        <taxon>Sar</taxon>
        <taxon>Stramenopiles</taxon>
        <taxon>Oomycota</taxon>
        <taxon>Peronosporomycetes</taxon>
        <taxon>Peronosporales</taxon>
        <taxon>Peronosporaceae</taxon>
        <taxon>Phytophthora</taxon>
    </lineage>
</organism>
<evidence type="ECO:0000259" key="2">
    <source>
        <dbReference type="Pfam" id="PF20681"/>
    </source>
</evidence>
<reference evidence="3" key="1">
    <citation type="submission" date="2021-02" db="EMBL/GenBank/DDBJ databases">
        <authorList>
            <person name="Palmer J.M."/>
        </authorList>
    </citation>
    <scope>NUCLEOTIDE SEQUENCE</scope>
    <source>
        <strain evidence="3">SCRP23</strain>
    </source>
</reference>
<evidence type="ECO:0000256" key="1">
    <source>
        <dbReference type="SAM" id="MobiDB-lite"/>
    </source>
</evidence>
<sequence length="254" mass="28572">MLAAIEHIRPLGSNDWERVASMYNENIPVDFTLRGAESIKRKFLIMKNEPKPTGDPSYPKAVVRAKRAYYAMECRASVESFGDDVHEAPPSSSTRSDRASCGSVASPSSQAEHAEPGSKPSTNDDVTTPPEPRAATQRCGKTPEQLVQLSAELKRRAHDLDESVTVSQTAKRRREIDSMLEHWEQSESSSVSDMAQLILALEERAAVRELALRREREEAEARREEREAKREEREAKREELFLVLMSKLVGKPNI</sequence>
<dbReference type="InterPro" id="IPR049203">
    <property type="entry name" value="DUF6818"/>
</dbReference>
<dbReference type="AlphaFoldDB" id="A0A8T1WAF6"/>
<evidence type="ECO:0000313" key="4">
    <source>
        <dbReference type="Proteomes" id="UP000693981"/>
    </source>
</evidence>
<protein>
    <recommendedName>
        <fullName evidence="2">DUF6818 domain-containing protein</fullName>
    </recommendedName>
</protein>
<dbReference type="PANTHER" id="PTHR34409:SF1">
    <property type="entry name" value="MYB-LIKE DOMAIN-CONTAINING PROTEIN"/>
    <property type="match status" value="1"/>
</dbReference>
<dbReference type="EMBL" id="JAGDFL010000402">
    <property type="protein sequence ID" value="KAG7389718.1"/>
    <property type="molecule type" value="Genomic_DNA"/>
</dbReference>
<feature type="region of interest" description="Disordered" evidence="1">
    <location>
        <begin position="216"/>
        <end position="235"/>
    </location>
</feature>
<accession>A0A8T1WAF6</accession>
<keyword evidence="4" id="KW-1185">Reference proteome</keyword>
<dbReference type="OrthoDB" id="128122at2759"/>
<dbReference type="Proteomes" id="UP000693981">
    <property type="component" value="Unassembled WGS sequence"/>
</dbReference>
<comment type="caution">
    <text evidence="3">The sequence shown here is derived from an EMBL/GenBank/DDBJ whole genome shotgun (WGS) entry which is preliminary data.</text>
</comment>